<comment type="caution">
    <text evidence="1">The sequence shown here is derived from an EMBL/GenBank/DDBJ whole genome shotgun (WGS) entry which is preliminary data.</text>
</comment>
<gene>
    <name evidence="1" type="ORF">FNJ47_41790</name>
</gene>
<sequence>MFEVRGAIANFATAIRRVPGLELIDEEELEGDDKDKSPEAYLLVPDTVALHNILSLWKRWTTGQELGTGFAPWRDVFATLREIRVWGPSDRVQEGDREILAEEIELMGEDQSLVIEIELVFRASEVLAAETERAVIGEIAAAGGALVSRCRIPDIAYHAILARLPVTAIRHIAERSPTGISGLDAVMHIRPQSVALSVEVDDTVEQAGLIPPPPGNGEPILAILDEFLFQSIRCFVAD</sequence>
<dbReference type="Proteomes" id="UP000468531">
    <property type="component" value="Unassembled WGS sequence"/>
</dbReference>
<organism evidence="1 2">
    <name type="scientific">Bradyrhizobium uaiense</name>
    <dbReference type="NCBI Taxonomy" id="2594946"/>
    <lineage>
        <taxon>Bacteria</taxon>
        <taxon>Pseudomonadati</taxon>
        <taxon>Pseudomonadota</taxon>
        <taxon>Alphaproteobacteria</taxon>
        <taxon>Hyphomicrobiales</taxon>
        <taxon>Nitrobacteraceae</taxon>
        <taxon>Bradyrhizobium</taxon>
    </lineage>
</organism>
<dbReference type="EMBL" id="VKHP01000311">
    <property type="protein sequence ID" value="NEV02105.1"/>
    <property type="molecule type" value="Genomic_DNA"/>
</dbReference>
<dbReference type="RefSeq" id="WP_163161976.1">
    <property type="nucleotide sequence ID" value="NZ_VKHP01000311.1"/>
</dbReference>
<reference evidence="1 2" key="1">
    <citation type="journal article" date="2020" name="Arch. Microbiol.">
        <title>Bradyrhizobium uaiense sp. nov., a new highly efficient cowpea symbiont.</title>
        <authorList>
            <person name="Cabral Michel D."/>
            <person name="Azarias Guimaraes A."/>
            <person name="Martins da Costa E."/>
            <person name="Soares de Carvalho T."/>
            <person name="Balsanelli E."/>
            <person name="Willems A."/>
            <person name="Maltempi de Souza E."/>
            <person name="de Souza Moreira F.M."/>
        </authorList>
    </citation>
    <scope>NUCLEOTIDE SEQUENCE [LARGE SCALE GENOMIC DNA]</scope>
    <source>
        <strain evidence="1 2">UFLA 03-164</strain>
    </source>
</reference>
<proteinExistence type="predicted"/>
<keyword evidence="2" id="KW-1185">Reference proteome</keyword>
<name>A0A6P1BUZ5_9BRAD</name>
<evidence type="ECO:0000313" key="1">
    <source>
        <dbReference type="EMBL" id="NEV02105.1"/>
    </source>
</evidence>
<dbReference type="AlphaFoldDB" id="A0A6P1BUZ5"/>
<accession>A0A6P1BUZ5</accession>
<evidence type="ECO:0000313" key="2">
    <source>
        <dbReference type="Proteomes" id="UP000468531"/>
    </source>
</evidence>
<protein>
    <submittedName>
        <fullName evidence="1">Uncharacterized protein</fullName>
    </submittedName>
</protein>